<evidence type="ECO:0000256" key="1">
    <source>
        <dbReference type="SAM" id="MobiDB-lite"/>
    </source>
</evidence>
<evidence type="ECO:0000313" key="3">
    <source>
        <dbReference type="Proteomes" id="UP000030700"/>
    </source>
</evidence>
<dbReference type="Proteomes" id="UP000030700">
    <property type="component" value="Unassembled WGS sequence"/>
</dbReference>
<feature type="compositionally biased region" description="Basic residues" evidence="1">
    <location>
        <begin position="1"/>
        <end position="17"/>
    </location>
</feature>
<dbReference type="HOGENOM" id="CLU_2420982_0_0_0"/>
<name>A0A0S6W534_9BACT</name>
<dbReference type="AlphaFoldDB" id="A0A0S6W534"/>
<feature type="region of interest" description="Disordered" evidence="1">
    <location>
        <begin position="1"/>
        <end position="24"/>
    </location>
</feature>
<gene>
    <name evidence="2" type="ORF">U14_04370</name>
</gene>
<dbReference type="STRING" id="1499966.U14_04370"/>
<reference evidence="2" key="1">
    <citation type="journal article" date="2015" name="PeerJ">
        <title>First genomic representation of candidate bacterial phylum KSB3 points to enhanced environmental sensing as a trigger of wastewater bulking.</title>
        <authorList>
            <person name="Sekiguchi Y."/>
            <person name="Ohashi A."/>
            <person name="Parks D.H."/>
            <person name="Yamauchi T."/>
            <person name="Tyson G.W."/>
            <person name="Hugenholtz P."/>
        </authorList>
    </citation>
    <scope>NUCLEOTIDE SEQUENCE [LARGE SCALE GENOMIC DNA]</scope>
</reference>
<organism evidence="2">
    <name type="scientific">Candidatus Moduliflexus flocculans</name>
    <dbReference type="NCBI Taxonomy" id="1499966"/>
    <lineage>
        <taxon>Bacteria</taxon>
        <taxon>Candidatus Moduliflexota</taxon>
        <taxon>Candidatus Moduliflexia</taxon>
        <taxon>Candidatus Moduliflexales</taxon>
        <taxon>Candidatus Moduliflexaceae</taxon>
    </lineage>
</organism>
<proteinExistence type="predicted"/>
<dbReference type="EMBL" id="DF820459">
    <property type="protein sequence ID" value="GAK53110.1"/>
    <property type="molecule type" value="Genomic_DNA"/>
</dbReference>
<accession>A0A0S6W534</accession>
<evidence type="ECO:0000313" key="2">
    <source>
        <dbReference type="EMBL" id="GAK53110.1"/>
    </source>
</evidence>
<sequence length="91" mass="10251">MKPKRQFNRHKPKKGNAPKKPVVPNIPKTSWELALEGKDLANARPYSMETRFAAHEVMRHAVFGVGVVTALLAENKIEVLFQNGYKVLIQA</sequence>
<keyword evidence="3" id="KW-1185">Reference proteome</keyword>
<protein>
    <submittedName>
        <fullName evidence="2">Uncharacterized protein</fullName>
    </submittedName>
</protein>